<dbReference type="InterPro" id="IPR000477">
    <property type="entry name" value="RT_dom"/>
</dbReference>
<evidence type="ECO:0000256" key="4">
    <source>
        <dbReference type="ARBA" id="ARBA00022722"/>
    </source>
</evidence>
<reference evidence="9" key="1">
    <citation type="journal article" date="2023" name="G3 (Bethesda)">
        <title>Whole genome assemblies of Zophobas morio and Tenebrio molitor.</title>
        <authorList>
            <person name="Kaur S."/>
            <person name="Stinson S.A."/>
            <person name="diCenzo G.C."/>
        </authorList>
    </citation>
    <scope>NUCLEOTIDE SEQUENCE</scope>
    <source>
        <strain evidence="9">QUZm001</strain>
    </source>
</reference>
<dbReference type="PANTHER" id="PTHR24559:SF435">
    <property type="entry name" value="RIBONUCLEASE H"/>
    <property type="match status" value="1"/>
</dbReference>
<dbReference type="GO" id="GO:0008233">
    <property type="term" value="F:peptidase activity"/>
    <property type="evidence" value="ECO:0007669"/>
    <property type="project" value="UniProtKB-KW"/>
</dbReference>
<keyword evidence="5" id="KW-0255">Endonuclease</keyword>
<keyword evidence="3" id="KW-0548">Nucleotidyltransferase</keyword>
<dbReference type="GO" id="GO:0004519">
    <property type="term" value="F:endonuclease activity"/>
    <property type="evidence" value="ECO:0007669"/>
    <property type="project" value="UniProtKB-KW"/>
</dbReference>
<evidence type="ECO:0000259" key="8">
    <source>
        <dbReference type="PROSITE" id="PS50878"/>
    </source>
</evidence>
<dbReference type="InterPro" id="IPR043502">
    <property type="entry name" value="DNA/RNA_pol_sf"/>
</dbReference>
<dbReference type="AlphaFoldDB" id="A0AA38HQ90"/>
<comment type="caution">
    <text evidence="9">The sequence shown here is derived from an EMBL/GenBank/DDBJ whole genome shotgun (WGS) entry which is preliminary data.</text>
</comment>
<keyword evidence="2" id="KW-0808">Transferase</keyword>
<feature type="domain" description="Reverse transcriptase" evidence="8">
    <location>
        <begin position="2"/>
        <end position="127"/>
    </location>
</feature>
<keyword evidence="1" id="KW-0645">Protease</keyword>
<sequence length="127" mass="14659">MLGQGIIPSSISPWSSPIWIVDKKMDASKEKKWRLVVDYRKLNEKTIDDKYPLPNINDILDKLGKSMYFTTLDLASGFHQVEMHPDDIEKTAFSTENGHYEFLRMPFGLKNAPAIFQRVMDNILRGI</sequence>
<evidence type="ECO:0000256" key="5">
    <source>
        <dbReference type="ARBA" id="ARBA00022759"/>
    </source>
</evidence>
<dbReference type="Gene3D" id="3.10.10.10">
    <property type="entry name" value="HIV Type 1 Reverse Transcriptase, subunit A, domain 1"/>
    <property type="match status" value="1"/>
</dbReference>
<evidence type="ECO:0000256" key="1">
    <source>
        <dbReference type="ARBA" id="ARBA00022670"/>
    </source>
</evidence>
<evidence type="ECO:0000256" key="2">
    <source>
        <dbReference type="ARBA" id="ARBA00022679"/>
    </source>
</evidence>
<keyword evidence="6" id="KW-0378">Hydrolase</keyword>
<protein>
    <recommendedName>
        <fullName evidence="8">Reverse transcriptase domain-containing protein</fullName>
    </recommendedName>
</protein>
<dbReference type="PANTHER" id="PTHR24559">
    <property type="entry name" value="TRANSPOSON TY3-I GAG-POL POLYPROTEIN"/>
    <property type="match status" value="1"/>
</dbReference>
<evidence type="ECO:0000256" key="3">
    <source>
        <dbReference type="ARBA" id="ARBA00022695"/>
    </source>
</evidence>
<dbReference type="Proteomes" id="UP001168821">
    <property type="component" value="Unassembled WGS sequence"/>
</dbReference>
<dbReference type="CDD" id="cd01647">
    <property type="entry name" value="RT_LTR"/>
    <property type="match status" value="1"/>
</dbReference>
<dbReference type="GO" id="GO:0006508">
    <property type="term" value="P:proteolysis"/>
    <property type="evidence" value="ECO:0007669"/>
    <property type="project" value="UniProtKB-KW"/>
</dbReference>
<proteinExistence type="predicted"/>
<organism evidence="9 10">
    <name type="scientific">Zophobas morio</name>
    <dbReference type="NCBI Taxonomy" id="2755281"/>
    <lineage>
        <taxon>Eukaryota</taxon>
        <taxon>Metazoa</taxon>
        <taxon>Ecdysozoa</taxon>
        <taxon>Arthropoda</taxon>
        <taxon>Hexapoda</taxon>
        <taxon>Insecta</taxon>
        <taxon>Pterygota</taxon>
        <taxon>Neoptera</taxon>
        <taxon>Endopterygota</taxon>
        <taxon>Coleoptera</taxon>
        <taxon>Polyphaga</taxon>
        <taxon>Cucujiformia</taxon>
        <taxon>Tenebrionidae</taxon>
        <taxon>Zophobas</taxon>
    </lineage>
</organism>
<dbReference type="EMBL" id="JALNTZ010000009">
    <property type="protein sequence ID" value="KAJ3641818.1"/>
    <property type="molecule type" value="Genomic_DNA"/>
</dbReference>
<dbReference type="FunFam" id="3.10.10.10:FF:000007">
    <property type="entry name" value="Retrovirus-related Pol polyprotein from transposon 17.6-like Protein"/>
    <property type="match status" value="1"/>
</dbReference>
<dbReference type="Pfam" id="PF00078">
    <property type="entry name" value="RVT_1"/>
    <property type="match status" value="1"/>
</dbReference>
<evidence type="ECO:0000313" key="10">
    <source>
        <dbReference type="Proteomes" id="UP001168821"/>
    </source>
</evidence>
<keyword evidence="7" id="KW-0695">RNA-directed DNA polymerase</keyword>
<name>A0AA38HQ90_9CUCU</name>
<dbReference type="PROSITE" id="PS50878">
    <property type="entry name" value="RT_POL"/>
    <property type="match status" value="1"/>
</dbReference>
<gene>
    <name evidence="9" type="ORF">Zmor_028291</name>
</gene>
<keyword evidence="4" id="KW-0540">Nuclease</keyword>
<keyword evidence="10" id="KW-1185">Reference proteome</keyword>
<dbReference type="InterPro" id="IPR043128">
    <property type="entry name" value="Rev_trsase/Diguanyl_cyclase"/>
</dbReference>
<dbReference type="Gene3D" id="3.30.70.270">
    <property type="match status" value="1"/>
</dbReference>
<dbReference type="InterPro" id="IPR053134">
    <property type="entry name" value="RNA-dir_DNA_polymerase"/>
</dbReference>
<dbReference type="GO" id="GO:0003964">
    <property type="term" value="F:RNA-directed DNA polymerase activity"/>
    <property type="evidence" value="ECO:0007669"/>
    <property type="project" value="UniProtKB-KW"/>
</dbReference>
<evidence type="ECO:0000256" key="6">
    <source>
        <dbReference type="ARBA" id="ARBA00022801"/>
    </source>
</evidence>
<evidence type="ECO:0000313" key="9">
    <source>
        <dbReference type="EMBL" id="KAJ3641818.1"/>
    </source>
</evidence>
<accession>A0AA38HQ90</accession>
<evidence type="ECO:0000256" key="7">
    <source>
        <dbReference type="ARBA" id="ARBA00022918"/>
    </source>
</evidence>
<dbReference type="SUPFAM" id="SSF56672">
    <property type="entry name" value="DNA/RNA polymerases"/>
    <property type="match status" value="1"/>
</dbReference>